<evidence type="ECO:0000256" key="4">
    <source>
        <dbReference type="ARBA" id="ARBA00022777"/>
    </source>
</evidence>
<protein>
    <recommendedName>
        <fullName evidence="7">Galactokinase</fullName>
        <ecNumber evidence="7">2.7.1.6</ecNumber>
    </recommendedName>
</protein>
<keyword evidence="6" id="KW-0119">Carbohydrate metabolism</keyword>
<dbReference type="RefSeq" id="WP_249248438.1">
    <property type="nucleotide sequence ID" value="NZ_JAKIKT010000002.1"/>
</dbReference>
<keyword evidence="3" id="KW-0547">Nucleotide-binding</keyword>
<accession>A0ABT0N5P6</accession>
<evidence type="ECO:0000256" key="3">
    <source>
        <dbReference type="ARBA" id="ARBA00022741"/>
    </source>
</evidence>
<comment type="similarity">
    <text evidence="1">Belongs to the GHMP kinase family. GalK subfamily.</text>
</comment>
<evidence type="ECO:0000259" key="10">
    <source>
        <dbReference type="Pfam" id="PF10509"/>
    </source>
</evidence>
<keyword evidence="4" id="KW-0418">Kinase</keyword>
<dbReference type="Gene3D" id="3.30.230.10">
    <property type="match status" value="1"/>
</dbReference>
<dbReference type="Pfam" id="PF00288">
    <property type="entry name" value="GHMP_kinases_N"/>
    <property type="match status" value="1"/>
</dbReference>
<dbReference type="InterPro" id="IPR013750">
    <property type="entry name" value="GHMP_kinase_C_dom"/>
</dbReference>
<dbReference type="PANTHER" id="PTHR10457">
    <property type="entry name" value="MEVALONATE KINASE/GALACTOKINASE"/>
    <property type="match status" value="1"/>
</dbReference>
<dbReference type="PRINTS" id="PR00473">
    <property type="entry name" value="GALCTOKINASE"/>
</dbReference>
<dbReference type="Gene3D" id="3.30.70.890">
    <property type="entry name" value="GHMP kinase, C-terminal domain"/>
    <property type="match status" value="1"/>
</dbReference>
<proteinExistence type="inferred from homology"/>
<dbReference type="PROSITE" id="PS00627">
    <property type="entry name" value="GHMP_KINASES_ATP"/>
    <property type="match status" value="1"/>
</dbReference>
<dbReference type="Pfam" id="PF10509">
    <property type="entry name" value="GalKase_gal_bdg"/>
    <property type="match status" value="1"/>
</dbReference>
<dbReference type="Proteomes" id="UP001202831">
    <property type="component" value="Unassembled WGS sequence"/>
</dbReference>
<dbReference type="InterPro" id="IPR014721">
    <property type="entry name" value="Ribsml_uS5_D2-typ_fold_subgr"/>
</dbReference>
<evidence type="ECO:0000256" key="6">
    <source>
        <dbReference type="ARBA" id="ARBA00023144"/>
    </source>
</evidence>
<dbReference type="InterPro" id="IPR036554">
    <property type="entry name" value="GHMP_kinase_C_sf"/>
</dbReference>
<comment type="caution">
    <text evidence="11">The sequence shown here is derived from an EMBL/GenBank/DDBJ whole genome shotgun (WGS) entry which is preliminary data.</text>
</comment>
<evidence type="ECO:0000256" key="7">
    <source>
        <dbReference type="NCBIfam" id="TIGR00131"/>
    </source>
</evidence>
<dbReference type="InterPro" id="IPR000705">
    <property type="entry name" value="Galactokinase"/>
</dbReference>
<evidence type="ECO:0000259" key="8">
    <source>
        <dbReference type="Pfam" id="PF00288"/>
    </source>
</evidence>
<dbReference type="SUPFAM" id="SSF55060">
    <property type="entry name" value="GHMP Kinase, C-terminal domain"/>
    <property type="match status" value="1"/>
</dbReference>
<organism evidence="11 12">
    <name type="scientific">Shewanella corallii</name>
    <dbReference type="NCBI Taxonomy" id="560080"/>
    <lineage>
        <taxon>Bacteria</taxon>
        <taxon>Pseudomonadati</taxon>
        <taxon>Pseudomonadota</taxon>
        <taxon>Gammaproteobacteria</taxon>
        <taxon>Alteromonadales</taxon>
        <taxon>Shewanellaceae</taxon>
        <taxon>Shewanella</taxon>
    </lineage>
</organism>
<keyword evidence="6" id="KW-0299">Galactose metabolism</keyword>
<keyword evidence="2 11" id="KW-0808">Transferase</keyword>
<evidence type="ECO:0000256" key="5">
    <source>
        <dbReference type="ARBA" id="ARBA00022840"/>
    </source>
</evidence>
<dbReference type="GO" id="GO:0004335">
    <property type="term" value="F:galactokinase activity"/>
    <property type="evidence" value="ECO:0007669"/>
    <property type="project" value="UniProtKB-EC"/>
</dbReference>
<evidence type="ECO:0000256" key="2">
    <source>
        <dbReference type="ARBA" id="ARBA00022679"/>
    </source>
</evidence>
<evidence type="ECO:0000313" key="11">
    <source>
        <dbReference type="EMBL" id="MCL2913712.1"/>
    </source>
</evidence>
<dbReference type="PRINTS" id="PR00959">
    <property type="entry name" value="MEVGALKINASE"/>
</dbReference>
<dbReference type="InterPro" id="IPR006206">
    <property type="entry name" value="Mevalonate/galactokinase"/>
</dbReference>
<feature type="domain" description="GHMP kinase N-terminal" evidence="8">
    <location>
        <begin position="92"/>
        <end position="176"/>
    </location>
</feature>
<reference evidence="11 12" key="1">
    <citation type="submission" date="2022-01" db="EMBL/GenBank/DDBJ databases">
        <title>Whole genome-based taxonomy of the Shewanellaceae.</title>
        <authorList>
            <person name="Martin-Rodriguez A.J."/>
        </authorList>
    </citation>
    <scope>NUCLEOTIDE SEQUENCE [LARGE SCALE GENOMIC DNA]</scope>
    <source>
        <strain evidence="11 12">DSM 21332</strain>
    </source>
</reference>
<evidence type="ECO:0000313" key="12">
    <source>
        <dbReference type="Proteomes" id="UP001202831"/>
    </source>
</evidence>
<dbReference type="SUPFAM" id="SSF54211">
    <property type="entry name" value="Ribosomal protein S5 domain 2-like"/>
    <property type="match status" value="1"/>
</dbReference>
<dbReference type="InterPro" id="IPR006204">
    <property type="entry name" value="GHMP_kinase_N_dom"/>
</dbReference>
<dbReference type="InterPro" id="IPR019539">
    <property type="entry name" value="GalKase_N"/>
</dbReference>
<dbReference type="Pfam" id="PF08544">
    <property type="entry name" value="GHMP_kinases_C"/>
    <property type="match status" value="1"/>
</dbReference>
<keyword evidence="5" id="KW-0067">ATP-binding</keyword>
<dbReference type="InterPro" id="IPR020568">
    <property type="entry name" value="Ribosomal_Su5_D2-typ_SF"/>
</dbReference>
<evidence type="ECO:0000256" key="1">
    <source>
        <dbReference type="ARBA" id="ARBA00006566"/>
    </source>
</evidence>
<dbReference type="PANTHER" id="PTHR10457:SF7">
    <property type="entry name" value="GALACTOKINASE-RELATED"/>
    <property type="match status" value="1"/>
</dbReference>
<sequence>MNAQKLLQQFETCFTASAEGISSAPGRVNLIGEFTDYNDGFVLPCALQFRTSVAYRHRSDNLIMVYSTNYPGESEAFELTHELTQGLSHWGNYVRAVAAIYMKNGYKLGGLDLLISSNVPQGAGLSSSAALEVALGGALNQAFELGLSAEQIALLGQQAENDFMGCQCGIMDQLVSAKALKNQALKIDCQNLAIESYPIPDELALVVINSNFPRKLVESEYNQRRADCMNAAAKMGVASLREANLAKLEACGHMMTQNEFKRARHVISENQRVIEATEALQNNDLEKLSELMAASHSSLRDDFEVTVPATDGLVEICRRTLGDNCATRMTGGGFGGAVICMCSQEDVPRLVEAIPMLYRKRFGLKETIYIASAGEGLQTALCAEAEVSKI</sequence>
<dbReference type="PIRSF" id="PIRSF000530">
    <property type="entry name" value="Galactokinase"/>
    <property type="match status" value="1"/>
</dbReference>
<evidence type="ECO:0000259" key="9">
    <source>
        <dbReference type="Pfam" id="PF08544"/>
    </source>
</evidence>
<name>A0ABT0N5P6_9GAMM</name>
<dbReference type="EC" id="2.7.1.6" evidence="7"/>
<dbReference type="InterPro" id="IPR006203">
    <property type="entry name" value="GHMP_knse_ATP-bd_CS"/>
</dbReference>
<feature type="domain" description="GHMP kinase C-terminal" evidence="9">
    <location>
        <begin position="277"/>
        <end position="354"/>
    </location>
</feature>
<gene>
    <name evidence="11" type="primary">galK</name>
    <name evidence="11" type="ORF">L2725_07890</name>
</gene>
<dbReference type="NCBIfam" id="TIGR00131">
    <property type="entry name" value="gal_kin"/>
    <property type="match status" value="1"/>
</dbReference>
<dbReference type="EMBL" id="JAKIKT010000002">
    <property type="protein sequence ID" value="MCL2913712.1"/>
    <property type="molecule type" value="Genomic_DNA"/>
</dbReference>
<keyword evidence="12" id="KW-1185">Reference proteome</keyword>
<feature type="domain" description="Galactokinase N-terminal" evidence="10">
    <location>
        <begin position="8"/>
        <end position="56"/>
    </location>
</feature>